<evidence type="ECO:0000313" key="2">
    <source>
        <dbReference type="EMBL" id="MST67410.1"/>
    </source>
</evidence>
<proteinExistence type="predicted"/>
<dbReference type="EMBL" id="VUMS01000025">
    <property type="protein sequence ID" value="MST67410.1"/>
    <property type="molecule type" value="Genomic_DNA"/>
</dbReference>
<dbReference type="InterPro" id="IPR026906">
    <property type="entry name" value="LRR_5"/>
</dbReference>
<keyword evidence="1" id="KW-0812">Transmembrane</keyword>
<protein>
    <submittedName>
        <fullName evidence="2">Leucine-rich repeat protein</fullName>
    </submittedName>
</protein>
<feature type="transmembrane region" description="Helical" evidence="1">
    <location>
        <begin position="7"/>
        <end position="25"/>
    </location>
</feature>
<dbReference type="Proteomes" id="UP000440513">
    <property type="component" value="Unassembled WGS sequence"/>
</dbReference>
<gene>
    <name evidence="2" type="ORF">FYJ57_11955</name>
</gene>
<dbReference type="Gene3D" id="3.80.10.10">
    <property type="entry name" value="Ribonuclease Inhibitor"/>
    <property type="match status" value="1"/>
</dbReference>
<dbReference type="Pfam" id="PF13306">
    <property type="entry name" value="LRR_5"/>
    <property type="match status" value="2"/>
</dbReference>
<evidence type="ECO:0000256" key="1">
    <source>
        <dbReference type="SAM" id="Phobius"/>
    </source>
</evidence>
<organism evidence="2 3">
    <name type="scientific">Oliverpabstia intestinalis</name>
    <dbReference type="NCBI Taxonomy" id="2606633"/>
    <lineage>
        <taxon>Bacteria</taxon>
        <taxon>Bacillati</taxon>
        <taxon>Bacillota</taxon>
        <taxon>Clostridia</taxon>
        <taxon>Lachnospirales</taxon>
        <taxon>Lachnospiraceae</taxon>
        <taxon>Oliverpabstia</taxon>
    </lineage>
</organism>
<evidence type="ECO:0000313" key="3">
    <source>
        <dbReference type="Proteomes" id="UP000440513"/>
    </source>
</evidence>
<accession>A0A7X2P4L8</accession>
<reference evidence="2 3" key="1">
    <citation type="submission" date="2019-08" db="EMBL/GenBank/DDBJ databases">
        <title>In-depth cultivation of the pig gut microbiome towards novel bacterial diversity and tailored functional studies.</title>
        <authorList>
            <person name="Wylensek D."/>
            <person name="Hitch T.C.A."/>
            <person name="Clavel T."/>
        </authorList>
    </citation>
    <scope>NUCLEOTIDE SEQUENCE [LARGE SCALE GENOMIC DNA]</scope>
    <source>
        <strain evidence="2 3">BSM-380-WT-5A</strain>
    </source>
</reference>
<keyword evidence="1" id="KW-1133">Transmembrane helix</keyword>
<dbReference type="RefSeq" id="WP_154432809.1">
    <property type="nucleotide sequence ID" value="NZ_VUMS01000025.1"/>
</dbReference>
<name>A0A7X2P4L8_9FIRM</name>
<dbReference type="AlphaFoldDB" id="A0A7X2P4L8"/>
<keyword evidence="3" id="KW-1185">Reference proteome</keyword>
<comment type="caution">
    <text evidence="2">The sequence shown here is derived from an EMBL/GenBank/DDBJ whole genome shotgun (WGS) entry which is preliminary data.</text>
</comment>
<dbReference type="InterPro" id="IPR032675">
    <property type="entry name" value="LRR_dom_sf"/>
</dbReference>
<keyword evidence="1" id="KW-0472">Membrane</keyword>
<sequence length="418" mass="45162">MKKIVRWLILAGGIILLLCLGFMIYKSWTVKETLKTSVVAITAQNQKTYTPGQKILADDFEVLEKHENEKSLRLHSKEFTIQPDMAAETGDVTSVTITKVSDPSVTCTVDVKNQRVEVASFDVGYPNLTDVKATLYSNGELAFTGSGNVKNFEKKKMPWTTFEGARNHPIVSVVFEDGVMPVSMDYWFTGQKELKNIDVIPSSVQSMEDTFAECTALKTGPDWSRCESLTNLKGTLSKDTSLTYVYPIPSGVTVLDEICNGCTSLEAAPDMSGAAGVLYMQASFAGCVSLYDVSLPINVQNLSNTFSGCLNLETAPEIPATVVSMNNTFKKCSALKHASKIPSGVTDLSNTYAECPKLCGTLEIDANPEKYNGFLSKAVVSVSLNLTGASSVLDLLGLTKDETADITVNGNIPTKNGA</sequence>